<name>A0A0F9F5D8_9ZZZZ</name>
<dbReference type="InterPro" id="IPR016181">
    <property type="entry name" value="Acyl_CoA_acyltransferase"/>
</dbReference>
<proteinExistence type="predicted"/>
<gene>
    <name evidence="1" type="ORF">LCGC14_1994220</name>
</gene>
<comment type="caution">
    <text evidence="1">The sequence shown here is derived from an EMBL/GenBank/DDBJ whole genome shotgun (WGS) entry which is preliminary data.</text>
</comment>
<dbReference type="AlphaFoldDB" id="A0A0F9F5D8"/>
<sequence>MSEHVVLIPGKHIDLMLKNIEHIKIYHKWVNNPIVRKYISVEIPETLEVMKKEWFPGERDEKNIWFVIWHKEDQVPIGIMTSRNFKILY</sequence>
<dbReference type="SUPFAM" id="SSF55729">
    <property type="entry name" value="Acyl-CoA N-acyltransferases (Nat)"/>
    <property type="match status" value="1"/>
</dbReference>
<dbReference type="EMBL" id="LAZR01022545">
    <property type="protein sequence ID" value="KKL81493.1"/>
    <property type="molecule type" value="Genomic_DNA"/>
</dbReference>
<accession>A0A0F9F5D8</accession>
<protein>
    <recommendedName>
        <fullName evidence="2">N-acetyltransferase domain-containing protein</fullName>
    </recommendedName>
</protein>
<reference evidence="1" key="1">
    <citation type="journal article" date="2015" name="Nature">
        <title>Complex archaea that bridge the gap between prokaryotes and eukaryotes.</title>
        <authorList>
            <person name="Spang A."/>
            <person name="Saw J.H."/>
            <person name="Jorgensen S.L."/>
            <person name="Zaremba-Niedzwiedzka K."/>
            <person name="Martijn J."/>
            <person name="Lind A.E."/>
            <person name="van Eijk R."/>
            <person name="Schleper C."/>
            <person name="Guy L."/>
            <person name="Ettema T.J."/>
        </authorList>
    </citation>
    <scope>NUCLEOTIDE SEQUENCE</scope>
</reference>
<dbReference type="Gene3D" id="3.40.630.30">
    <property type="match status" value="1"/>
</dbReference>
<evidence type="ECO:0008006" key="2">
    <source>
        <dbReference type="Google" id="ProtNLM"/>
    </source>
</evidence>
<evidence type="ECO:0000313" key="1">
    <source>
        <dbReference type="EMBL" id="KKL81493.1"/>
    </source>
</evidence>
<organism evidence="1">
    <name type="scientific">marine sediment metagenome</name>
    <dbReference type="NCBI Taxonomy" id="412755"/>
    <lineage>
        <taxon>unclassified sequences</taxon>
        <taxon>metagenomes</taxon>
        <taxon>ecological metagenomes</taxon>
    </lineage>
</organism>